<dbReference type="InterPro" id="IPR056264">
    <property type="entry name" value="R2_ABCA1-4-like"/>
</dbReference>
<dbReference type="Gene3D" id="3.40.50.300">
    <property type="entry name" value="P-loop containing nucleotide triphosphate hydrolases"/>
    <property type="match status" value="1"/>
</dbReference>
<dbReference type="InterPro" id="IPR027417">
    <property type="entry name" value="P-loop_NTPase"/>
</dbReference>
<evidence type="ECO:0000256" key="8">
    <source>
        <dbReference type="ARBA" id="ARBA00022989"/>
    </source>
</evidence>
<feature type="transmembrane region" description="Helical" evidence="11">
    <location>
        <begin position="794"/>
        <end position="815"/>
    </location>
</feature>
<gene>
    <name evidence="13" type="ORF">JBS370_LOCUS13665</name>
</gene>
<dbReference type="Pfam" id="PF12698">
    <property type="entry name" value="ABC2_membrane_3"/>
    <property type="match status" value="2"/>
</dbReference>
<keyword evidence="5" id="KW-0677">Repeat</keyword>
<evidence type="ECO:0000256" key="9">
    <source>
        <dbReference type="ARBA" id="ARBA00023136"/>
    </source>
</evidence>
<feature type="transmembrane region" description="Helical" evidence="11">
    <location>
        <begin position="765"/>
        <end position="785"/>
    </location>
</feature>
<name>A0A818ZPY4_9BILA</name>
<evidence type="ECO:0000256" key="1">
    <source>
        <dbReference type="ARBA" id="ARBA00004141"/>
    </source>
</evidence>
<dbReference type="PROSITE" id="PS50893">
    <property type="entry name" value="ABC_TRANSPORTER_2"/>
    <property type="match status" value="1"/>
</dbReference>
<feature type="region of interest" description="Disordered" evidence="10">
    <location>
        <begin position="1240"/>
        <end position="1269"/>
    </location>
</feature>
<dbReference type="SMART" id="SM00382">
    <property type="entry name" value="AAA"/>
    <property type="match status" value="1"/>
</dbReference>
<dbReference type="InterPro" id="IPR013525">
    <property type="entry name" value="ABC2_TM"/>
</dbReference>
<feature type="transmembrane region" description="Helical" evidence="11">
    <location>
        <begin position="827"/>
        <end position="848"/>
    </location>
</feature>
<dbReference type="GO" id="GO:0140359">
    <property type="term" value="F:ABC-type transporter activity"/>
    <property type="evidence" value="ECO:0007669"/>
    <property type="project" value="InterPro"/>
</dbReference>
<keyword evidence="8 11" id="KW-1133">Transmembrane helix</keyword>
<feature type="transmembrane region" description="Helical" evidence="11">
    <location>
        <begin position="688"/>
        <end position="710"/>
    </location>
</feature>
<evidence type="ECO:0000256" key="3">
    <source>
        <dbReference type="ARBA" id="ARBA00022448"/>
    </source>
</evidence>
<feature type="transmembrane region" description="Helical" evidence="11">
    <location>
        <begin position="1306"/>
        <end position="1327"/>
    </location>
</feature>
<dbReference type="InterPro" id="IPR003439">
    <property type="entry name" value="ABC_transporter-like_ATP-bd"/>
</dbReference>
<evidence type="ECO:0000256" key="11">
    <source>
        <dbReference type="SAM" id="Phobius"/>
    </source>
</evidence>
<dbReference type="GO" id="GO:0016020">
    <property type="term" value="C:membrane"/>
    <property type="evidence" value="ECO:0007669"/>
    <property type="project" value="UniProtKB-SubCell"/>
</dbReference>
<keyword evidence="7" id="KW-0067">ATP-binding</keyword>
<dbReference type="Pfam" id="PF00005">
    <property type="entry name" value="ABC_tran"/>
    <property type="match status" value="1"/>
</dbReference>
<feature type="transmembrane region" description="Helical" evidence="11">
    <location>
        <begin position="1719"/>
        <end position="1745"/>
    </location>
</feature>
<dbReference type="PROSITE" id="PS00211">
    <property type="entry name" value="ABC_TRANSPORTER_1"/>
    <property type="match status" value="1"/>
</dbReference>
<dbReference type="InterPro" id="IPR017871">
    <property type="entry name" value="ABC_transporter-like_CS"/>
</dbReference>
<evidence type="ECO:0000259" key="12">
    <source>
        <dbReference type="PROSITE" id="PS50893"/>
    </source>
</evidence>
<dbReference type="InterPro" id="IPR026082">
    <property type="entry name" value="ABCA"/>
</dbReference>
<dbReference type="Proteomes" id="UP000663836">
    <property type="component" value="Unassembled WGS sequence"/>
</dbReference>
<dbReference type="FunFam" id="3.40.50.300:FF:000298">
    <property type="entry name" value="ATP-binding cassette sub-family A member 12"/>
    <property type="match status" value="1"/>
</dbReference>
<dbReference type="CDD" id="cd03263">
    <property type="entry name" value="ABC_subfamily_A"/>
    <property type="match status" value="1"/>
</dbReference>
<dbReference type="EMBL" id="CAJOBD010001187">
    <property type="protein sequence ID" value="CAF3770730.1"/>
    <property type="molecule type" value="Genomic_DNA"/>
</dbReference>
<evidence type="ECO:0000256" key="2">
    <source>
        <dbReference type="ARBA" id="ARBA00008869"/>
    </source>
</evidence>
<dbReference type="GO" id="GO:0016887">
    <property type="term" value="F:ATP hydrolysis activity"/>
    <property type="evidence" value="ECO:0007669"/>
    <property type="project" value="InterPro"/>
</dbReference>
<keyword evidence="4 11" id="KW-0812">Transmembrane</keyword>
<dbReference type="PANTHER" id="PTHR19229">
    <property type="entry name" value="ATP-BINDING CASSETTE TRANSPORTER SUBFAMILY A ABCA"/>
    <property type="match status" value="1"/>
</dbReference>
<accession>A0A818ZPY4</accession>
<keyword evidence="6" id="KW-0547">Nucleotide-binding</keyword>
<keyword evidence="3" id="KW-0813">Transport</keyword>
<dbReference type="Pfam" id="PF23321">
    <property type="entry name" value="R1_ABCA1"/>
    <property type="match status" value="1"/>
</dbReference>
<protein>
    <recommendedName>
        <fullName evidence="12">ABC transporter domain-containing protein</fullName>
    </recommendedName>
</protein>
<evidence type="ECO:0000256" key="7">
    <source>
        <dbReference type="ARBA" id="ARBA00022840"/>
    </source>
</evidence>
<dbReference type="GO" id="GO:0005524">
    <property type="term" value="F:ATP binding"/>
    <property type="evidence" value="ECO:0007669"/>
    <property type="project" value="UniProtKB-KW"/>
</dbReference>
<evidence type="ECO:0000313" key="13">
    <source>
        <dbReference type="EMBL" id="CAF3770730.1"/>
    </source>
</evidence>
<comment type="subcellular location">
    <subcellularLocation>
        <location evidence="1">Membrane</location>
        <topology evidence="1">Multi-pass membrane protein</topology>
    </subcellularLocation>
</comment>
<feature type="compositionally biased region" description="Low complexity" evidence="10">
    <location>
        <begin position="1242"/>
        <end position="1269"/>
    </location>
</feature>
<comment type="similarity">
    <text evidence="2">Belongs to the ABC transporter superfamily. ABCA family.</text>
</comment>
<evidence type="ECO:0000256" key="5">
    <source>
        <dbReference type="ARBA" id="ARBA00022737"/>
    </source>
</evidence>
<dbReference type="PANTHER" id="PTHR19229:SF36">
    <property type="entry name" value="ATP-BINDING CASSETTE SUB-FAMILY A MEMBER 2"/>
    <property type="match status" value="1"/>
</dbReference>
<proteinExistence type="inferred from homology"/>
<dbReference type="SUPFAM" id="SSF52540">
    <property type="entry name" value="P-loop containing nucleoside triphosphate hydrolases"/>
    <property type="match status" value="1"/>
</dbReference>
<evidence type="ECO:0000313" key="14">
    <source>
        <dbReference type="Proteomes" id="UP000663836"/>
    </source>
</evidence>
<feature type="transmembrane region" description="Helical" evidence="11">
    <location>
        <begin position="1803"/>
        <end position="1829"/>
    </location>
</feature>
<feature type="transmembrane region" description="Helical" evidence="11">
    <location>
        <begin position="1608"/>
        <end position="1631"/>
    </location>
</feature>
<evidence type="ECO:0000256" key="10">
    <source>
        <dbReference type="SAM" id="MobiDB-lite"/>
    </source>
</evidence>
<keyword evidence="9 11" id="KW-0472">Membrane</keyword>
<feature type="transmembrane region" description="Helical" evidence="11">
    <location>
        <begin position="1660"/>
        <end position="1682"/>
    </location>
</feature>
<reference evidence="13" key="1">
    <citation type="submission" date="2021-02" db="EMBL/GenBank/DDBJ databases">
        <authorList>
            <person name="Nowell W R."/>
        </authorList>
    </citation>
    <scope>NUCLEOTIDE SEQUENCE</scope>
</reference>
<sequence length="1887" mass="215536">MTAIRKTQQASFHPQTNYTTNFLDHTYRAVPFPSAGVFSILQSFCPKTAPSNEQGFSIFPNGTSTEMLMTIDRISRTNPFFTQNFSMFDIDSLPDMYETLIDRPAFVYDCLSNLTYSLTKNFTTFCSFLTTQLNYTNEECEYLLNNTVIDVKQIPNILPHLFQDSKKHNQSDMEENFNFIDYYSLLQTSIQPEEFFNVTQLIGNIISMNSFVNLTNDGVYLLAKTIKITLFHPKTLKEVFCSVEKFNLLFQLNSTAINKTDLQDRLCHMSNEQYQNLSNLFMDSISDDELIAILQLDHVQLSSMLFQLDDYANLLEKYAMFEQGLKDLYELAKHLRTNSCYINEQNNTEISKSVPPLPAVAFSGNVESVAMNKLKNKKGFFPLWLGMQEAICGVKPKINFDSDQSLDDDQLPDLAELGISDNQQRQLGLLFYVLYGNSLVLYSPNSTLIDGVISKANSTFVLLDTITKYAYEWRNVSNALKTYFLANGTAKKVESLRRMKKFVEEFGPLLHLPSMNKIVNILKNLSDPSIDNYMKQITTIDKAACSWTSLISGTNLNVFKGFANENDLVEYFLHRAYHDNYTVIASVVFTNVHLNDTKLPPNTIYKIRQNASLTPSTKRARDRFWVPSPSQSGFVYYDFGFSWIQEVIDRAIIDTQVGRPVIEPGLFYQEMSYPCYTYDNFLQMIQHALPLCLTISWVYAFAMLTQSIVYEKEVRLKEVMKIMGLSNGVHWIAWFITIFSQTTVVMIAVTIILYYGKVLMHSNPFLIFIIFEIYALSTISLAFLVSDFYSKAKIAAACSGIIYLLTYVPCMYISIREDLAQDTIPKWTKMLASLLSTSAFGMGAKYIAFYENIGTGIQFDNIRYSPVEGDHFTCFETVLFMLLDTCIHLILMWYIENVYPDYFEHDEHLNDQIIGVRLLNLTKIFDKKKFAVQNLSLDLYEGEILSFLGHNGAGKTTTMSILTGLIPATSGTATIYDQDINIDMDKIRKNLGWCPQHNVLFEKLTVEEHLLFFSKLKQVQSKEMKKMIENMLFDVGLTSKRNATVSTLSGGMKRKLSVAMAFVGDAKTIILDEPTAGVDPYARRAIWELLLKLKRGRTILLSSHHMDEADVLGDRIAIISNGQLKCCGTSLFLKTTFGEGYVLTLVKKDPWMGSKNDVTSTITQCIPQAYLKEETRKELQYVLPLKSRHSFPEFFSILDSRKESLSITGYGLQDVSLEEVFLKVTEQYKKSPNAAEIEAQFNSNNEGQENTTETSSTSDSTATTSTLNTNQDRVTGTHLYAKQALSIIIKRFIFNYRNMRGLITQILLPAFFITVAMTVALTAPGFADPPGILLSTSMFSHLNYLYTPVSGLNNYKLRNSSQISNFNANPYDLSKTIDYPSGIGSTCLLNNPYMNETILKFENLTGSSCGKVYHNDFISYSENDINWSKMFENNQTYFNQSYQTIVTLSDKYYSPCQCSTSQSRFICPSFFKPESHRLITNDRTLNITQEQNEILYYLYTTDNHRLDRYGGLSFGLIQDYIPNDYPINKDNQILHKLAVKNIARIFTNHKGYHSLPLYINIMSNAILRANLPFEKGLPFAYGITTFNHPMNETNNMLSTEYILQRTDVVISIFIIAAMSFVPASFTLFLVYERATKSKHIQYINGLFPLVYWSTNFIWDLLNYLLPATCAIVILRLFNVPAYVEGENFLAVISLFLMYGWSIIPVMYPFSFRFSEPSNAYIFLIVINLFSGITCICTSFFLEIFILGNPSTSTLSIITNTMKKIFKIFPNYCLGRGLIDIGYNDYHNSFYKKTGLNGRIHTPFIWDITISNLVSMAICGFVFWILTLLLEYRSFHSSIIPNALPFSHLDEDEDVAQIRRQILNKTIDDNILIMSNLSKCYHTKKHKK</sequence>
<feature type="transmembrane region" description="Helical" evidence="11">
    <location>
        <begin position="1688"/>
        <end position="1707"/>
    </location>
</feature>
<feature type="transmembrane region" description="Helical" evidence="11">
    <location>
        <begin position="731"/>
        <end position="753"/>
    </location>
</feature>
<dbReference type="GO" id="GO:0005319">
    <property type="term" value="F:lipid transporter activity"/>
    <property type="evidence" value="ECO:0007669"/>
    <property type="project" value="TreeGrafter"/>
</dbReference>
<comment type="caution">
    <text evidence="13">The sequence shown here is derived from an EMBL/GenBank/DDBJ whole genome shotgun (WGS) entry which is preliminary data.</text>
</comment>
<dbReference type="InterPro" id="IPR003593">
    <property type="entry name" value="AAA+_ATPase"/>
</dbReference>
<organism evidence="13 14">
    <name type="scientific">Rotaria sordida</name>
    <dbReference type="NCBI Taxonomy" id="392033"/>
    <lineage>
        <taxon>Eukaryota</taxon>
        <taxon>Metazoa</taxon>
        <taxon>Spiralia</taxon>
        <taxon>Gnathifera</taxon>
        <taxon>Rotifera</taxon>
        <taxon>Eurotatoria</taxon>
        <taxon>Bdelloidea</taxon>
        <taxon>Philodinida</taxon>
        <taxon>Philodinidae</taxon>
        <taxon>Rotaria</taxon>
    </lineage>
</organism>
<feature type="domain" description="ABC transporter" evidence="12">
    <location>
        <begin position="916"/>
        <end position="1146"/>
    </location>
</feature>
<evidence type="ECO:0000256" key="4">
    <source>
        <dbReference type="ARBA" id="ARBA00022692"/>
    </source>
</evidence>
<evidence type="ECO:0000256" key="6">
    <source>
        <dbReference type="ARBA" id="ARBA00022741"/>
    </source>
</evidence>